<dbReference type="EMBL" id="SAYW01000003">
    <property type="protein sequence ID" value="RWU07790.1"/>
    <property type="molecule type" value="Genomic_DNA"/>
</dbReference>
<dbReference type="InterPro" id="IPR041662">
    <property type="entry name" value="SusD-like_2"/>
</dbReference>
<sequence length="559" mass="61741">MKYIKMTCLIALLIATSGCKKWLDVNSDPATPQDVAAEFYLAPMIARMAVSVTTDYANAQFKYTQNVGAQVASDPMERHSYYNTDNAGGVLWRFVYIDAGKNLEEIITKSEAKQNNTLLGVAYAIKAWGYQMTTDSHGPIILNDALKDQLTFTYQDQPEVYAKVREWCYLALQKLNAPDGLVNPSLLRNNDFIFGSAIPANNSLTAYRERWKKFVYAILATQYSHLTNKPEFNTKYADSVVKFVDLSFGATTLNSSEDAAINFEGVSAANANPFSVTGNTLNSVASAAAAAQVGSGRIGQPVINYLTGGMRGTPATNPTITTTTPYDPRLSRMVAPMTTNVYKGVVATRGDVPTTKTIPHVYGSVAAPFPGKYIFGQGLTDGVKSRLPLYTYSQLQFAKAEALFLKGDLGGAWIAYDRGIRGHMDFVNTFGRSGLTTAPAITSAEITAYMTSSEVAQNATTLTLADIMGQKYVAQWGWAGQEQWCDLRKWHYRADIFKQFKQLDASEFAATINGVGAYAYRLRPRYNSEYVWNRPELQKWGGLLPTYSYQETWFSLPTN</sequence>
<protein>
    <submittedName>
        <fullName evidence="2">SusD/RagB family nutrient-binding outer membrane lipoprotein</fullName>
    </submittedName>
</protein>
<reference evidence="2 3" key="1">
    <citation type="submission" date="2018-06" db="EMBL/GenBank/DDBJ databases">
        <title>Pedobacter endophyticus sp. nov., an endophytic bacterium isolated from a leaf of Triticum aestivum.</title>
        <authorList>
            <person name="Zhang L."/>
        </authorList>
    </citation>
    <scope>NUCLEOTIDE SEQUENCE [LARGE SCALE GENOMIC DNA]</scope>
    <source>
        <strain evidence="2 3">CM134L-2</strain>
    </source>
</reference>
<dbReference type="OrthoDB" id="9766256at2"/>
<evidence type="ECO:0000256" key="1">
    <source>
        <dbReference type="SAM" id="SignalP"/>
    </source>
</evidence>
<dbReference type="AlphaFoldDB" id="A0A443YV97"/>
<keyword evidence="2" id="KW-0449">Lipoprotein</keyword>
<evidence type="ECO:0000313" key="2">
    <source>
        <dbReference type="EMBL" id="RWU07790.1"/>
    </source>
</evidence>
<dbReference type="PROSITE" id="PS51257">
    <property type="entry name" value="PROKAR_LIPOPROTEIN"/>
    <property type="match status" value="1"/>
</dbReference>
<gene>
    <name evidence="2" type="ORF">DPV69_12490</name>
</gene>
<keyword evidence="3" id="KW-1185">Reference proteome</keyword>
<dbReference type="Proteomes" id="UP000284120">
    <property type="component" value="Unassembled WGS sequence"/>
</dbReference>
<dbReference type="InterPro" id="IPR011990">
    <property type="entry name" value="TPR-like_helical_dom_sf"/>
</dbReference>
<proteinExistence type="predicted"/>
<feature type="chain" id="PRO_5019088381" evidence="1">
    <location>
        <begin position="21"/>
        <end position="559"/>
    </location>
</feature>
<comment type="caution">
    <text evidence="2">The sequence shown here is derived from an EMBL/GenBank/DDBJ whole genome shotgun (WGS) entry which is preliminary data.</text>
</comment>
<feature type="signal peptide" evidence="1">
    <location>
        <begin position="1"/>
        <end position="20"/>
    </location>
</feature>
<dbReference type="Pfam" id="PF12771">
    <property type="entry name" value="SusD-like_2"/>
    <property type="match status" value="1"/>
</dbReference>
<dbReference type="Gene3D" id="1.25.40.390">
    <property type="match status" value="1"/>
</dbReference>
<keyword evidence="1" id="KW-0732">Signal</keyword>
<organism evidence="2 3">
    <name type="scientific">Pedobacter chitinilyticus</name>
    <dbReference type="NCBI Taxonomy" id="2233776"/>
    <lineage>
        <taxon>Bacteria</taxon>
        <taxon>Pseudomonadati</taxon>
        <taxon>Bacteroidota</taxon>
        <taxon>Sphingobacteriia</taxon>
        <taxon>Sphingobacteriales</taxon>
        <taxon>Sphingobacteriaceae</taxon>
        <taxon>Pedobacter</taxon>
    </lineage>
</organism>
<name>A0A443YV97_9SPHI</name>
<dbReference type="SUPFAM" id="SSF48452">
    <property type="entry name" value="TPR-like"/>
    <property type="match status" value="1"/>
</dbReference>
<evidence type="ECO:0000313" key="3">
    <source>
        <dbReference type="Proteomes" id="UP000284120"/>
    </source>
</evidence>
<dbReference type="RefSeq" id="WP_113647698.1">
    <property type="nucleotide sequence ID" value="NZ_QMHN01000003.1"/>
</dbReference>
<accession>A0A443YV97</accession>